<evidence type="ECO:0000313" key="6">
    <source>
        <dbReference type="Proteomes" id="UP001337655"/>
    </source>
</evidence>
<dbReference type="Pfam" id="PF02894">
    <property type="entry name" value="GFO_IDH_MocA_C"/>
    <property type="match status" value="1"/>
</dbReference>
<feature type="domain" description="Gfo/Idh/MocA-like oxidoreductase C-terminal" evidence="4">
    <location>
        <begin position="149"/>
        <end position="388"/>
    </location>
</feature>
<dbReference type="AlphaFoldDB" id="A0AAV9NYH1"/>
<reference evidence="5 6" key="1">
    <citation type="submission" date="2023-08" db="EMBL/GenBank/DDBJ databases">
        <title>Black Yeasts Isolated from many extreme environments.</title>
        <authorList>
            <person name="Coleine C."/>
            <person name="Stajich J.E."/>
            <person name="Selbmann L."/>
        </authorList>
    </citation>
    <scope>NUCLEOTIDE SEQUENCE [LARGE SCALE GENOMIC DNA]</scope>
    <source>
        <strain evidence="5 6">CCFEE 5935</strain>
    </source>
</reference>
<dbReference type="InterPro" id="IPR004104">
    <property type="entry name" value="Gfo/Idh/MocA-like_OxRdtase_C"/>
</dbReference>
<dbReference type="Pfam" id="PF01408">
    <property type="entry name" value="GFO_IDH_MocA"/>
    <property type="match status" value="1"/>
</dbReference>
<comment type="similarity">
    <text evidence="1">Belongs to the Gfo/Idh/MocA family.</text>
</comment>
<dbReference type="Gene3D" id="3.40.50.720">
    <property type="entry name" value="NAD(P)-binding Rossmann-like Domain"/>
    <property type="match status" value="1"/>
</dbReference>
<name>A0AAV9NYH1_9PEZI</name>
<dbReference type="GO" id="GO:0000166">
    <property type="term" value="F:nucleotide binding"/>
    <property type="evidence" value="ECO:0007669"/>
    <property type="project" value="InterPro"/>
</dbReference>
<dbReference type="PANTHER" id="PTHR43708">
    <property type="entry name" value="CONSERVED EXPRESSED OXIDOREDUCTASE (EUROFUNG)"/>
    <property type="match status" value="1"/>
</dbReference>
<evidence type="ECO:0000256" key="2">
    <source>
        <dbReference type="ARBA" id="ARBA00023002"/>
    </source>
</evidence>
<organism evidence="5 6">
    <name type="scientific">Saxophila tyrrhenica</name>
    <dbReference type="NCBI Taxonomy" id="1690608"/>
    <lineage>
        <taxon>Eukaryota</taxon>
        <taxon>Fungi</taxon>
        <taxon>Dikarya</taxon>
        <taxon>Ascomycota</taxon>
        <taxon>Pezizomycotina</taxon>
        <taxon>Dothideomycetes</taxon>
        <taxon>Dothideomycetidae</taxon>
        <taxon>Mycosphaerellales</taxon>
        <taxon>Extremaceae</taxon>
        <taxon>Saxophila</taxon>
    </lineage>
</organism>
<dbReference type="InterPro" id="IPR036291">
    <property type="entry name" value="NAD(P)-bd_dom_sf"/>
</dbReference>
<dbReference type="SUPFAM" id="SSF51735">
    <property type="entry name" value="NAD(P)-binding Rossmann-fold domains"/>
    <property type="match status" value="1"/>
</dbReference>
<dbReference type="RefSeq" id="XP_064654040.1">
    <property type="nucleotide sequence ID" value="XM_064807765.1"/>
</dbReference>
<dbReference type="EMBL" id="JAVRRT010000024">
    <property type="protein sequence ID" value="KAK5163598.1"/>
    <property type="molecule type" value="Genomic_DNA"/>
</dbReference>
<keyword evidence="2" id="KW-0560">Oxidoreductase</keyword>
<evidence type="ECO:0000259" key="4">
    <source>
        <dbReference type="Pfam" id="PF02894"/>
    </source>
</evidence>
<evidence type="ECO:0000256" key="1">
    <source>
        <dbReference type="ARBA" id="ARBA00010928"/>
    </source>
</evidence>
<dbReference type="PANTHER" id="PTHR43708:SF5">
    <property type="entry name" value="CONSERVED EXPRESSED OXIDOREDUCTASE (EUROFUNG)-RELATED"/>
    <property type="match status" value="1"/>
</dbReference>
<comment type="caution">
    <text evidence="5">The sequence shown here is derived from an EMBL/GenBank/DDBJ whole genome shotgun (WGS) entry which is preliminary data.</text>
</comment>
<proteinExistence type="inferred from homology"/>
<dbReference type="Gene3D" id="3.30.360.10">
    <property type="entry name" value="Dihydrodipicolinate Reductase, domain 2"/>
    <property type="match status" value="1"/>
</dbReference>
<evidence type="ECO:0008006" key="7">
    <source>
        <dbReference type="Google" id="ProtNLM"/>
    </source>
</evidence>
<accession>A0AAV9NYH1</accession>
<dbReference type="InterPro" id="IPR000683">
    <property type="entry name" value="Gfo/Idh/MocA-like_OxRdtase_N"/>
</dbReference>
<gene>
    <name evidence="5" type="ORF">LTR77_010547</name>
</gene>
<sequence length="393" mass="43766">MAPIKVGLMGYGFSTKCFHLPFITPNSDYEVVAFLQRAEAPSDPSKVESGKHCTVDYPKAKHYRTAEEFFKDGDVELVIVCTSSDTHCEFGEQALNAGKHVVIEKPFTATTAEADKLIALAKQKGKILTVYQNRRYDSDFRTLRHLMSIEPNPFGKITEFANHYDLDSPPWANWGSTTPADSPAGGMMYGLGTHSLDQTLLLFGKPKSVTAFLRVLREGGTDDAVDDSFTIILQYGGEQKNLIATVKTTVVSPQTKQLKYWVRGTNGSFVKSRVLTYEQEGEDVQMDHLLDSHMKADNPGFGIEPDRYHGTLHTKTPLDESKFEKDKTGVLFTGKIPSKVGSYMDYYRDLAAAIRGERDVEVKAEESRMGIRVIELAKESARRGVSVEWSEGP</sequence>
<dbReference type="GeneID" id="89931873"/>
<dbReference type="Proteomes" id="UP001337655">
    <property type="component" value="Unassembled WGS sequence"/>
</dbReference>
<evidence type="ECO:0000313" key="5">
    <source>
        <dbReference type="EMBL" id="KAK5163598.1"/>
    </source>
</evidence>
<dbReference type="GO" id="GO:0016491">
    <property type="term" value="F:oxidoreductase activity"/>
    <property type="evidence" value="ECO:0007669"/>
    <property type="project" value="UniProtKB-KW"/>
</dbReference>
<feature type="domain" description="Gfo/Idh/MocA-like oxidoreductase N-terminal" evidence="3">
    <location>
        <begin position="4"/>
        <end position="131"/>
    </location>
</feature>
<keyword evidence="6" id="KW-1185">Reference proteome</keyword>
<dbReference type="InterPro" id="IPR051317">
    <property type="entry name" value="Gfo/Idh/MocA_oxidoreduct"/>
</dbReference>
<evidence type="ECO:0000259" key="3">
    <source>
        <dbReference type="Pfam" id="PF01408"/>
    </source>
</evidence>
<protein>
    <recommendedName>
        <fullName evidence="7">Oxidoreductase</fullName>
    </recommendedName>
</protein>